<dbReference type="AlphaFoldDB" id="A0A2N3I448"/>
<dbReference type="RefSeq" id="WP_101260183.1">
    <property type="nucleotide sequence ID" value="NZ_MVDD01000002.1"/>
</dbReference>
<dbReference type="OrthoDB" id="321327at2"/>
<comment type="caution">
    <text evidence="6">The sequence shown here is derived from an EMBL/GenBank/DDBJ whole genome shotgun (WGS) entry which is preliminary data.</text>
</comment>
<dbReference type="Pfam" id="PF02678">
    <property type="entry name" value="Pirin"/>
    <property type="match status" value="1"/>
</dbReference>
<feature type="binding site" evidence="2">
    <location>
        <position position="59"/>
    </location>
    <ligand>
        <name>Fe cation</name>
        <dbReference type="ChEBI" id="CHEBI:24875"/>
    </ligand>
</feature>
<evidence type="ECO:0000313" key="7">
    <source>
        <dbReference type="Proteomes" id="UP000233535"/>
    </source>
</evidence>
<dbReference type="InterPro" id="IPR014710">
    <property type="entry name" value="RmlC-like_jellyroll"/>
</dbReference>
<evidence type="ECO:0000256" key="1">
    <source>
        <dbReference type="ARBA" id="ARBA00008416"/>
    </source>
</evidence>
<dbReference type="GO" id="GO:0046872">
    <property type="term" value="F:metal ion binding"/>
    <property type="evidence" value="ECO:0007669"/>
    <property type="project" value="UniProtKB-KW"/>
</dbReference>
<name>A0A2N3I448_9BACT</name>
<dbReference type="InterPro" id="IPR041602">
    <property type="entry name" value="Quercetinase_C"/>
</dbReference>
<dbReference type="Proteomes" id="UP000233535">
    <property type="component" value="Unassembled WGS sequence"/>
</dbReference>
<dbReference type="PIRSF" id="PIRSF006232">
    <property type="entry name" value="Pirin"/>
    <property type="match status" value="1"/>
</dbReference>
<dbReference type="InterPro" id="IPR003829">
    <property type="entry name" value="Pirin_N_dom"/>
</dbReference>
<dbReference type="SUPFAM" id="SSF51182">
    <property type="entry name" value="RmlC-like cupins"/>
    <property type="match status" value="1"/>
</dbReference>
<dbReference type="PANTHER" id="PTHR43212:SF3">
    <property type="entry name" value="QUERCETIN 2,3-DIOXYGENASE"/>
    <property type="match status" value="1"/>
</dbReference>
<keyword evidence="2" id="KW-0408">Iron</keyword>
<dbReference type="InterPro" id="IPR012093">
    <property type="entry name" value="Pirin"/>
</dbReference>
<evidence type="ECO:0000256" key="2">
    <source>
        <dbReference type="PIRSR" id="PIRSR006232-1"/>
    </source>
</evidence>
<comment type="cofactor">
    <cofactor evidence="2">
        <name>Fe cation</name>
        <dbReference type="ChEBI" id="CHEBI:24875"/>
    </cofactor>
    <text evidence="2">Binds 1 Fe cation per subunit.</text>
</comment>
<feature type="domain" description="Quercetin 2,3-dioxygenase C-terminal cupin" evidence="5">
    <location>
        <begin position="149"/>
        <end position="235"/>
    </location>
</feature>
<dbReference type="Gene3D" id="2.60.120.10">
    <property type="entry name" value="Jelly Rolls"/>
    <property type="match status" value="2"/>
</dbReference>
<accession>A0A2N3I448</accession>
<feature type="binding site" evidence="2">
    <location>
        <position position="103"/>
    </location>
    <ligand>
        <name>Fe cation</name>
        <dbReference type="ChEBI" id="CHEBI:24875"/>
    </ligand>
</feature>
<keyword evidence="2" id="KW-0479">Metal-binding</keyword>
<reference evidence="6 7" key="1">
    <citation type="journal article" date="2017" name="Front. Microbiol.">
        <title>Labilibaculum manganireducens gen. nov., sp. nov. and Labilibaculum filiforme sp. nov., Novel Bacteroidetes Isolated from Subsurface Sediments of the Baltic Sea.</title>
        <authorList>
            <person name="Vandieken V."/>
            <person name="Marshall I.P."/>
            <person name="Niemann H."/>
            <person name="Engelen B."/>
            <person name="Cypionka H."/>
        </authorList>
    </citation>
    <scope>NUCLEOTIDE SEQUENCE [LARGE SCALE GENOMIC DNA]</scope>
    <source>
        <strain evidence="6 7">59.16B</strain>
    </source>
</reference>
<dbReference type="PANTHER" id="PTHR43212">
    <property type="entry name" value="QUERCETIN 2,3-DIOXYGENASE"/>
    <property type="match status" value="1"/>
</dbReference>
<evidence type="ECO:0000259" key="5">
    <source>
        <dbReference type="Pfam" id="PF17954"/>
    </source>
</evidence>
<feature type="binding site" evidence="2">
    <location>
        <position position="105"/>
    </location>
    <ligand>
        <name>Fe cation</name>
        <dbReference type="ChEBI" id="CHEBI:24875"/>
    </ligand>
</feature>
<gene>
    <name evidence="6" type="ORF">BZG02_04375</name>
</gene>
<comment type="similarity">
    <text evidence="1 3">Belongs to the pirin family.</text>
</comment>
<evidence type="ECO:0000259" key="4">
    <source>
        <dbReference type="Pfam" id="PF02678"/>
    </source>
</evidence>
<dbReference type="EMBL" id="MVDD01000002">
    <property type="protein sequence ID" value="PKQ65072.1"/>
    <property type="molecule type" value="Genomic_DNA"/>
</dbReference>
<organism evidence="6 7">
    <name type="scientific">Labilibaculum filiforme</name>
    <dbReference type="NCBI Taxonomy" id="1940526"/>
    <lineage>
        <taxon>Bacteria</taxon>
        <taxon>Pseudomonadati</taxon>
        <taxon>Bacteroidota</taxon>
        <taxon>Bacteroidia</taxon>
        <taxon>Marinilabiliales</taxon>
        <taxon>Marinifilaceae</taxon>
        <taxon>Labilibaculum</taxon>
    </lineage>
</organism>
<sequence>MNKRVFHEAKTRGNSQLDWLNSKHSFSFANYYCPERIHFGTLRVLNDDIVKAGTGFGMHRHQNMEIISIPLKGALKHKDSAGNSELIQVNDVQVMTAGRGIMHSEYNASETEDVHFIQIWIIPDAEGLEPSYHQRTFTEINKLGGLQLLVAPKLSQHETLKINQNAYVYRAKVNQGNTLEYVLNEHSNGVYIFVLNGELKVDGELIKSRDGLGLSEMELVIVSGIVDAEFLVFEMPMG</sequence>
<proteinExistence type="inferred from homology"/>
<dbReference type="InterPro" id="IPR011051">
    <property type="entry name" value="RmlC_Cupin_sf"/>
</dbReference>
<keyword evidence="7" id="KW-1185">Reference proteome</keyword>
<evidence type="ECO:0000256" key="3">
    <source>
        <dbReference type="RuleBase" id="RU003457"/>
    </source>
</evidence>
<dbReference type="Pfam" id="PF17954">
    <property type="entry name" value="Pirin_C_2"/>
    <property type="match status" value="1"/>
</dbReference>
<protein>
    <recommendedName>
        <fullName evidence="8">Pirin family protein</fullName>
    </recommendedName>
</protein>
<feature type="domain" description="Pirin N-terminal" evidence="4">
    <location>
        <begin position="10"/>
        <end position="121"/>
    </location>
</feature>
<evidence type="ECO:0008006" key="8">
    <source>
        <dbReference type="Google" id="ProtNLM"/>
    </source>
</evidence>
<evidence type="ECO:0000313" key="6">
    <source>
        <dbReference type="EMBL" id="PKQ65072.1"/>
    </source>
</evidence>
<feature type="binding site" evidence="2">
    <location>
        <position position="61"/>
    </location>
    <ligand>
        <name>Fe cation</name>
        <dbReference type="ChEBI" id="CHEBI:24875"/>
    </ligand>
</feature>
<dbReference type="CDD" id="cd02910">
    <property type="entry name" value="cupin_Yhhw_N"/>
    <property type="match status" value="1"/>
</dbReference>